<dbReference type="GO" id="GO:0046872">
    <property type="term" value="F:metal ion binding"/>
    <property type="evidence" value="ECO:0007669"/>
    <property type="project" value="UniProtKB-KW"/>
</dbReference>
<keyword evidence="4 12" id="KW-0001">2Fe-2S</keyword>
<dbReference type="InterPro" id="IPR037117">
    <property type="entry name" value="Dihydroorotate_DH_ele_sf"/>
</dbReference>
<evidence type="ECO:0000256" key="5">
    <source>
        <dbReference type="ARBA" id="ARBA00022723"/>
    </source>
</evidence>
<dbReference type="InterPro" id="IPR017927">
    <property type="entry name" value="FAD-bd_FR_type"/>
</dbReference>
<dbReference type="InterPro" id="IPR019480">
    <property type="entry name" value="Dihydroorotate_DH_Fe-S-bd"/>
</dbReference>
<feature type="binding site" evidence="12">
    <location>
        <position position="245"/>
    </location>
    <ligand>
        <name>[2Fe-2S] cluster</name>
        <dbReference type="ChEBI" id="CHEBI:190135"/>
    </ligand>
</feature>
<dbReference type="GO" id="GO:0050660">
    <property type="term" value="F:flavin adenine dinucleotide binding"/>
    <property type="evidence" value="ECO:0007669"/>
    <property type="project" value="InterPro"/>
</dbReference>
<comment type="similarity">
    <text evidence="1">Belongs to the PyrK family.</text>
</comment>
<evidence type="ECO:0000256" key="3">
    <source>
        <dbReference type="ARBA" id="ARBA00022630"/>
    </source>
</evidence>
<organism evidence="14">
    <name type="scientific">candidate division WOR-3 bacterium</name>
    <dbReference type="NCBI Taxonomy" id="2052148"/>
    <lineage>
        <taxon>Bacteria</taxon>
        <taxon>Bacteria division WOR-3</taxon>
    </lineage>
</organism>
<dbReference type="SUPFAM" id="SSF63380">
    <property type="entry name" value="Riboflavin synthase domain-like"/>
    <property type="match status" value="1"/>
</dbReference>
<sequence>MNKIFLEKGKIKRRINFSQEIIGFWVTAENISRHIKIGQFIHIKVADNTNLILRRPFSVADVKNQDLFFIFRVVGKGTLLMSKLSKNDELDILGPLGKPIEIPQEKNILIIGGGLGIAPLYFLAKNLKKNKKNLFIILGAKSSKELILKEAFKKLKPQKLIFYTEDGTYGKKGKVPDGIPLIFEEEKIDVVYTAGPIAMLKKVKLLLENKAIKVYGFLEERMACGVGLCYVCAVPKKDGGYFHLCEEGPCLSLKEIKL</sequence>
<dbReference type="Gene3D" id="2.40.30.10">
    <property type="entry name" value="Translation factors"/>
    <property type="match status" value="1"/>
</dbReference>
<dbReference type="GO" id="GO:0051537">
    <property type="term" value="F:2 iron, 2 sulfur cluster binding"/>
    <property type="evidence" value="ECO:0007669"/>
    <property type="project" value="UniProtKB-KW"/>
</dbReference>
<keyword evidence="9 12" id="KW-0411">Iron-sulfur</keyword>
<dbReference type="PANTHER" id="PTHR43513">
    <property type="entry name" value="DIHYDROOROTATE DEHYDROGENASE B (NAD(+)), ELECTRON TRANSFER SUBUNIT"/>
    <property type="match status" value="1"/>
</dbReference>
<accession>A0A7V4E484</accession>
<comment type="cofactor">
    <cofactor evidence="10">
        <name>[2Fe-2S] cluster</name>
        <dbReference type="ChEBI" id="CHEBI:190135"/>
    </cofactor>
</comment>
<evidence type="ECO:0000256" key="7">
    <source>
        <dbReference type="ARBA" id="ARBA00022982"/>
    </source>
</evidence>
<dbReference type="PIRSF" id="PIRSF006816">
    <property type="entry name" value="Cyc3_hyd_g"/>
    <property type="match status" value="1"/>
</dbReference>
<evidence type="ECO:0000256" key="10">
    <source>
        <dbReference type="ARBA" id="ARBA00034078"/>
    </source>
</evidence>
<dbReference type="PANTHER" id="PTHR43513:SF3">
    <property type="entry name" value="DIHYDROOROTATE DEHYDROGENASE B (NAD(+)), ELECTRON TRANSFER SUBUNIT-RELATED"/>
    <property type="match status" value="1"/>
</dbReference>
<evidence type="ECO:0000313" key="14">
    <source>
        <dbReference type="EMBL" id="HGK63900.1"/>
    </source>
</evidence>
<dbReference type="EMBL" id="DTDR01000121">
    <property type="protein sequence ID" value="HGK63900.1"/>
    <property type="molecule type" value="Genomic_DNA"/>
</dbReference>
<evidence type="ECO:0000259" key="13">
    <source>
        <dbReference type="PROSITE" id="PS51384"/>
    </source>
</evidence>
<dbReference type="AlphaFoldDB" id="A0A7V4E484"/>
<keyword evidence="8 12" id="KW-0408">Iron</keyword>
<comment type="cofactor">
    <cofactor evidence="12">
        <name>[2Fe-2S] cluster</name>
        <dbReference type="ChEBI" id="CHEBI:190135"/>
    </cofactor>
    <text evidence="12">Binds 1 [2Fe-2S] cluster per subunit.</text>
</comment>
<proteinExistence type="inferred from homology"/>
<evidence type="ECO:0000256" key="11">
    <source>
        <dbReference type="PIRSR" id="PIRSR006816-1"/>
    </source>
</evidence>
<dbReference type="GO" id="GO:0006221">
    <property type="term" value="P:pyrimidine nucleotide biosynthetic process"/>
    <property type="evidence" value="ECO:0007669"/>
    <property type="project" value="InterPro"/>
</dbReference>
<feature type="domain" description="FAD-binding FR-type" evidence="13">
    <location>
        <begin position="4"/>
        <end position="102"/>
    </location>
</feature>
<dbReference type="InterPro" id="IPR017938">
    <property type="entry name" value="Riboflavin_synthase-like_b-brl"/>
</dbReference>
<keyword evidence="6 11" id="KW-0274">FAD</keyword>
<dbReference type="Pfam" id="PF10418">
    <property type="entry name" value="DHODB_Fe-S_bind"/>
    <property type="match status" value="1"/>
</dbReference>
<feature type="binding site" evidence="11">
    <location>
        <begin position="55"/>
        <end position="58"/>
    </location>
    <ligand>
        <name>FAD</name>
        <dbReference type="ChEBI" id="CHEBI:57692"/>
    </ligand>
</feature>
<feature type="binding site" evidence="12">
    <location>
        <position position="224"/>
    </location>
    <ligand>
        <name>[2Fe-2S] cluster</name>
        <dbReference type="ChEBI" id="CHEBI:190135"/>
    </ligand>
</feature>
<evidence type="ECO:0000256" key="6">
    <source>
        <dbReference type="ARBA" id="ARBA00022827"/>
    </source>
</evidence>
<gene>
    <name evidence="14" type="ORF">ENU74_04855</name>
</gene>
<dbReference type="Gene3D" id="2.10.240.10">
    <property type="entry name" value="Dihydroorotate dehydrogenase, electron transfer subunit"/>
    <property type="match status" value="1"/>
</dbReference>
<feature type="binding site" evidence="11">
    <location>
        <begin position="77"/>
        <end position="78"/>
    </location>
    <ligand>
        <name>FAD</name>
        <dbReference type="ChEBI" id="CHEBI:57692"/>
    </ligand>
</feature>
<dbReference type="InterPro" id="IPR050353">
    <property type="entry name" value="PyrK_electron_transfer"/>
</dbReference>
<evidence type="ECO:0000256" key="4">
    <source>
        <dbReference type="ARBA" id="ARBA00022714"/>
    </source>
</evidence>
<comment type="cofactor">
    <cofactor evidence="11">
        <name>FAD</name>
        <dbReference type="ChEBI" id="CHEBI:57692"/>
    </cofactor>
    <text evidence="11">Binds 1 FAD per subunit.</text>
</comment>
<comment type="caution">
    <text evidence="14">The sequence shown here is derived from an EMBL/GenBank/DDBJ whole genome shotgun (WGS) entry which is preliminary data.</text>
</comment>
<dbReference type="PROSITE" id="PS51384">
    <property type="entry name" value="FAD_FR"/>
    <property type="match status" value="1"/>
</dbReference>
<dbReference type="Pfam" id="PF00175">
    <property type="entry name" value="NAD_binding_1"/>
    <property type="match status" value="1"/>
</dbReference>
<dbReference type="Gene3D" id="3.40.50.80">
    <property type="entry name" value="Nucleotide-binding domain of ferredoxin-NADP reductase (FNR) module"/>
    <property type="match status" value="1"/>
</dbReference>
<keyword evidence="7" id="KW-0249">Electron transport</keyword>
<feature type="binding site" evidence="11">
    <location>
        <begin position="70"/>
        <end position="72"/>
    </location>
    <ligand>
        <name>FAD</name>
        <dbReference type="ChEBI" id="CHEBI:57692"/>
    </ligand>
</feature>
<keyword evidence="2" id="KW-0813">Transport</keyword>
<protein>
    <recommendedName>
        <fullName evidence="13">FAD-binding FR-type domain-containing protein</fullName>
    </recommendedName>
</protein>
<dbReference type="InterPro" id="IPR001433">
    <property type="entry name" value="OxRdtase_FAD/NAD-bd"/>
</dbReference>
<feature type="binding site" evidence="12">
    <location>
        <position position="229"/>
    </location>
    <ligand>
        <name>[2Fe-2S] cluster</name>
        <dbReference type="ChEBI" id="CHEBI:190135"/>
    </ligand>
</feature>
<evidence type="ECO:0000256" key="8">
    <source>
        <dbReference type="ARBA" id="ARBA00023004"/>
    </source>
</evidence>
<evidence type="ECO:0000256" key="1">
    <source>
        <dbReference type="ARBA" id="ARBA00006422"/>
    </source>
</evidence>
<feature type="binding site" evidence="12">
    <location>
        <position position="232"/>
    </location>
    <ligand>
        <name>[2Fe-2S] cluster</name>
        <dbReference type="ChEBI" id="CHEBI:190135"/>
    </ligand>
</feature>
<dbReference type="InterPro" id="IPR039261">
    <property type="entry name" value="FNR_nucleotide-bd"/>
</dbReference>
<dbReference type="GO" id="GO:0016491">
    <property type="term" value="F:oxidoreductase activity"/>
    <property type="evidence" value="ECO:0007669"/>
    <property type="project" value="InterPro"/>
</dbReference>
<keyword evidence="3 11" id="KW-0285">Flavoprotein</keyword>
<evidence type="ECO:0000256" key="9">
    <source>
        <dbReference type="ARBA" id="ARBA00023014"/>
    </source>
</evidence>
<reference evidence="14" key="1">
    <citation type="journal article" date="2020" name="mSystems">
        <title>Genome- and Community-Level Interaction Insights into Carbon Utilization and Element Cycling Functions of Hydrothermarchaeota in Hydrothermal Sediment.</title>
        <authorList>
            <person name="Zhou Z."/>
            <person name="Liu Y."/>
            <person name="Xu W."/>
            <person name="Pan J."/>
            <person name="Luo Z.H."/>
            <person name="Li M."/>
        </authorList>
    </citation>
    <scope>NUCLEOTIDE SEQUENCE [LARGE SCALE GENOMIC DNA]</scope>
    <source>
        <strain evidence="14">SpSt-697</strain>
    </source>
</reference>
<keyword evidence="5 12" id="KW-0479">Metal-binding</keyword>
<evidence type="ECO:0000256" key="2">
    <source>
        <dbReference type="ARBA" id="ARBA00022448"/>
    </source>
</evidence>
<name>A0A7V4E484_UNCW3</name>
<dbReference type="SUPFAM" id="SSF52343">
    <property type="entry name" value="Ferredoxin reductase-like, C-terminal NADP-linked domain"/>
    <property type="match status" value="1"/>
</dbReference>
<evidence type="ECO:0000256" key="12">
    <source>
        <dbReference type="PIRSR" id="PIRSR006816-2"/>
    </source>
</evidence>
<dbReference type="InterPro" id="IPR012165">
    <property type="entry name" value="Cyt_c3_hydrogenase_gsu"/>
</dbReference>